<evidence type="ECO:0000313" key="3">
    <source>
        <dbReference type="Proteomes" id="UP000462152"/>
    </source>
</evidence>
<sequence>MVILNVFFDVKQEHEGAFVKLLHNMVVESNKEQGCTLYQLHRNVAEPLSYNLIEHWDTQEDLDAHAQTTHWKHFDATVNDYLNSQYEEHHYHEIDF</sequence>
<dbReference type="EMBL" id="WOGT01000006">
    <property type="protein sequence ID" value="MUN55587.1"/>
    <property type="molecule type" value="Genomic_DNA"/>
</dbReference>
<dbReference type="PANTHER" id="PTHR33336">
    <property type="entry name" value="QUINOL MONOOXYGENASE YGIN-RELATED"/>
    <property type="match status" value="1"/>
</dbReference>
<dbReference type="RefSeq" id="WP_129316301.1">
    <property type="nucleotide sequence ID" value="NZ_NOIQ01000023.1"/>
</dbReference>
<dbReference type="Gene3D" id="3.30.70.100">
    <property type="match status" value="1"/>
</dbReference>
<evidence type="ECO:0000259" key="1">
    <source>
        <dbReference type="PROSITE" id="PS51725"/>
    </source>
</evidence>
<evidence type="ECO:0000313" key="2">
    <source>
        <dbReference type="EMBL" id="MUN55587.1"/>
    </source>
</evidence>
<dbReference type="AlphaFoldDB" id="A0A7K1LK54"/>
<dbReference type="PROSITE" id="PS51725">
    <property type="entry name" value="ABM"/>
    <property type="match status" value="1"/>
</dbReference>
<proteinExistence type="predicted"/>
<dbReference type="InterPro" id="IPR050744">
    <property type="entry name" value="AI-2_Isomerase_LsrG"/>
</dbReference>
<keyword evidence="2" id="KW-0503">Monooxygenase</keyword>
<dbReference type="Proteomes" id="UP000462152">
    <property type="component" value="Unassembled WGS sequence"/>
</dbReference>
<name>A0A7K1LK54_9MICC</name>
<dbReference type="InterPro" id="IPR007138">
    <property type="entry name" value="ABM_dom"/>
</dbReference>
<accession>A0A7K1LK54</accession>
<dbReference type="SUPFAM" id="SSF54909">
    <property type="entry name" value="Dimeric alpha+beta barrel"/>
    <property type="match status" value="1"/>
</dbReference>
<protein>
    <submittedName>
        <fullName evidence="2">Antibiotic biosynthesis monooxygenase</fullName>
    </submittedName>
</protein>
<dbReference type="InterPro" id="IPR011008">
    <property type="entry name" value="Dimeric_a/b-barrel"/>
</dbReference>
<dbReference type="Pfam" id="PF03992">
    <property type="entry name" value="ABM"/>
    <property type="match status" value="1"/>
</dbReference>
<keyword evidence="2" id="KW-0560">Oxidoreductase</keyword>
<reference evidence="2 3" key="1">
    <citation type="submission" date="2019-12" db="EMBL/GenBank/DDBJ databases">
        <authorList>
            <person name="Li J."/>
            <person name="Shi Y."/>
            <person name="Xu G."/>
            <person name="Xiao D."/>
            <person name="Ran X."/>
        </authorList>
    </citation>
    <scope>NUCLEOTIDE SEQUENCE [LARGE SCALE GENOMIC DNA]</scope>
    <source>
        <strain evidence="2 3">JCM 15915</strain>
    </source>
</reference>
<gene>
    <name evidence="2" type="ORF">GMA10_10245</name>
</gene>
<feature type="domain" description="ABM" evidence="1">
    <location>
        <begin position="2"/>
        <end position="91"/>
    </location>
</feature>
<organism evidence="2 3">
    <name type="scientific">Rothia koreensis</name>
    <dbReference type="NCBI Taxonomy" id="592378"/>
    <lineage>
        <taxon>Bacteria</taxon>
        <taxon>Bacillati</taxon>
        <taxon>Actinomycetota</taxon>
        <taxon>Actinomycetes</taxon>
        <taxon>Micrococcales</taxon>
        <taxon>Micrococcaceae</taxon>
        <taxon>Rothia</taxon>
    </lineage>
</organism>
<comment type="caution">
    <text evidence="2">The sequence shown here is derived from an EMBL/GenBank/DDBJ whole genome shotgun (WGS) entry which is preliminary data.</text>
</comment>
<dbReference type="PANTHER" id="PTHR33336:SF15">
    <property type="entry name" value="ABM DOMAIN-CONTAINING PROTEIN"/>
    <property type="match status" value="1"/>
</dbReference>
<dbReference type="GO" id="GO:0004497">
    <property type="term" value="F:monooxygenase activity"/>
    <property type="evidence" value="ECO:0007669"/>
    <property type="project" value="UniProtKB-KW"/>
</dbReference>
<dbReference type="OrthoDB" id="5080511at2"/>
<keyword evidence="3" id="KW-1185">Reference proteome</keyword>